<dbReference type="GO" id="GO:0017025">
    <property type="term" value="F:TBP-class protein binding"/>
    <property type="evidence" value="ECO:0007669"/>
    <property type="project" value="InterPro"/>
</dbReference>
<dbReference type="InterPro" id="IPR000626">
    <property type="entry name" value="Ubiquitin-like_dom"/>
</dbReference>
<feature type="domain" description="Ubiquitin-like" evidence="4">
    <location>
        <begin position="741"/>
        <end position="811"/>
    </location>
</feature>
<dbReference type="SMART" id="SM00213">
    <property type="entry name" value="UBQ"/>
    <property type="match status" value="1"/>
</dbReference>
<dbReference type="PROSITE" id="PS50053">
    <property type="entry name" value="UBIQUITIN_2"/>
    <property type="match status" value="1"/>
</dbReference>
<proteinExistence type="predicted"/>
<comment type="caution">
    <text evidence="5">The sequence shown here is derived from an EMBL/GenBank/DDBJ whole genome shotgun (WGS) entry which is preliminary data.</text>
</comment>
<dbReference type="GO" id="GO:0016251">
    <property type="term" value="F:RNA polymerase II general transcription initiation factor activity"/>
    <property type="evidence" value="ECO:0007669"/>
    <property type="project" value="InterPro"/>
</dbReference>
<dbReference type="PANTHER" id="PTHR13900">
    <property type="entry name" value="TRANSCRIPTION INITIATION FACTOR TFIID"/>
    <property type="match status" value="1"/>
</dbReference>
<dbReference type="PANTHER" id="PTHR13900:SF0">
    <property type="entry name" value="TRANSCRIPTION INITIATION FACTOR TFIID SUBUNIT 1"/>
    <property type="match status" value="1"/>
</dbReference>
<dbReference type="SUPFAM" id="SSF54236">
    <property type="entry name" value="Ubiquitin-like"/>
    <property type="match status" value="1"/>
</dbReference>
<reference evidence="5" key="1">
    <citation type="submission" date="2022-12" db="EMBL/GenBank/DDBJ databases">
        <title>Draft genome assemblies for two species of Escallonia (Escalloniales).</title>
        <authorList>
            <person name="Chanderbali A."/>
            <person name="Dervinis C."/>
            <person name="Anghel I."/>
            <person name="Soltis D."/>
            <person name="Soltis P."/>
            <person name="Zapata F."/>
        </authorList>
    </citation>
    <scope>NUCLEOTIDE SEQUENCE</scope>
    <source>
        <strain evidence="5">UCBG64.0493</strain>
        <tissue evidence="5">Leaf</tissue>
    </source>
</reference>
<organism evidence="5 6">
    <name type="scientific">Escallonia herrerae</name>
    <dbReference type="NCBI Taxonomy" id="1293975"/>
    <lineage>
        <taxon>Eukaryota</taxon>
        <taxon>Viridiplantae</taxon>
        <taxon>Streptophyta</taxon>
        <taxon>Embryophyta</taxon>
        <taxon>Tracheophyta</taxon>
        <taxon>Spermatophyta</taxon>
        <taxon>Magnoliopsida</taxon>
        <taxon>eudicotyledons</taxon>
        <taxon>Gunneridae</taxon>
        <taxon>Pentapetalae</taxon>
        <taxon>asterids</taxon>
        <taxon>campanulids</taxon>
        <taxon>Escalloniales</taxon>
        <taxon>Escalloniaceae</taxon>
        <taxon>Escallonia</taxon>
    </lineage>
</organism>
<evidence type="ECO:0000256" key="2">
    <source>
        <dbReference type="ARBA" id="ARBA00023242"/>
    </source>
</evidence>
<dbReference type="AlphaFoldDB" id="A0AA89AGS2"/>
<comment type="subcellular location">
    <subcellularLocation>
        <location evidence="1">Nucleus</location>
    </subcellularLocation>
</comment>
<dbReference type="GO" id="GO:0004402">
    <property type="term" value="F:histone acetyltransferase activity"/>
    <property type="evidence" value="ECO:0007669"/>
    <property type="project" value="InterPro"/>
</dbReference>
<feature type="non-terminal residue" evidence="5">
    <location>
        <position position="1268"/>
    </location>
</feature>
<dbReference type="GO" id="GO:0005669">
    <property type="term" value="C:transcription factor TFIID complex"/>
    <property type="evidence" value="ECO:0007669"/>
    <property type="project" value="InterPro"/>
</dbReference>
<sequence>MELYMGYYPYLLPGRKLESSALMWDICFEEPPSLPEDASETFRDFIGCCLQKESRTDKAFAARRLLSPTLPTLPPLLPSPSLPTIPDLPPLPPTTFPTTPVDNTSWTTSLAVHPKISGMKDAKEHLAALADKLGPSFTEIDLSVKLPQFSVDAAEQDYDKKAEDAVDYEDIQEQYEGPEIQAVTEEDYLLPKKDYFPTEVPVANLNKIAVFDDENYDEDEEVDKEQEVVENDTEVQTTSSGEHGDTLAVASQGEISPEDGPTIGTSSIDTMADDFADFQKEEDYNVEEQFDGKGSVSLPILCIEEGKAILRFSEIFGIHESLKKAENRQHRYSVHKERLKSVNTFDSVEEDELEFLMGSSKSFSCMRQAFEIQDDTLSLMDDDEELVKSGVVQRGGKVGPEAGGRKKDTCHSAEPMKGDIALDPLMKWNSHLSPEFYPLDQQDWEDRIMWDNSPVLSDNAPESWDISGPDSDSLDDKESEAETRPQSFQPELQMEPNEKDHGYFLHGFPVSVEPFGSRKHSELWNPPSEYGYHPQLLRLESRFENDEPNGSDSRKDDATEEIRRSDVIRRFSKLALQNRDVLEGSWLDKIIWEPDQSFGKTKLILDLQDEQMLFEVLDNKDGKQLQLHAGAMTVTRSGKSNSGDFLEHSHGGPSGGQFNIANDKFYSNRKSSQQLKSHSKKRSAHSVKVLHSIPALKLQTMKAKLSNKDIANFHRPKALWYPHDNEVALKEQGKLPTQGPMKIILKSLGSKGSKLHVDAEETISSVKAKASRKLDFKPSEPVKIFYSGKELEDHESLSVQNVRPNSLLHLVRTKIHILPRAQKLPGENKSLRPPGAFKKKSDLSVKDGHMKSYYGQIWFEVGSLRGAVCPPSLINHIQSSSGGPEDSTFSSSSLAFLDRNNRGCGDSGKDVLCKSNGPFDCLGGSDAVLEGDRYCEERPLLLGNVGMGARLCTYYQKSAPGDQTGTLLRSGNNNLGSVLALDPADKSPFLGDIKAGRSQSCLETNMYRAPIYEHQVPSTDYLLVRSAKGKLSIRRIDRIDVVGQQEPHMEVMSPGSKSVQTYIMNRLLVYMYRGFRADEKGDFLPSFRADEVSSQFPSLSEAFLRKRLKHCADLQYNIDLALFFSVLGSIAQVVNMDIATQQKGANGQLFWVMRRSFRIPLEEELRRMVTPENFLQKLKFNTRLATRNMTDSNKDFDMKVCAYESMQAGLYRLKRLGVTRLTHPTGLSSAMNQLPDEAIALAAASHIERELQITPWNLSSNFVACTNQ</sequence>
<dbReference type="InterPro" id="IPR022591">
    <property type="entry name" value="TAF1_HAT_dom"/>
</dbReference>
<keyword evidence="2" id="KW-0539">Nucleus</keyword>
<accession>A0AA89AGS2</accession>
<gene>
    <name evidence="5" type="ORF">RJ639_021965</name>
</gene>
<evidence type="ECO:0000313" key="6">
    <source>
        <dbReference type="Proteomes" id="UP001188597"/>
    </source>
</evidence>
<name>A0AA89AGS2_9ASTE</name>
<feature type="compositionally biased region" description="Basic and acidic residues" evidence="3">
    <location>
        <begin position="474"/>
        <end position="483"/>
    </location>
</feature>
<dbReference type="EMBL" id="JAVXUP010002815">
    <property type="protein sequence ID" value="KAK3001291.1"/>
    <property type="molecule type" value="Genomic_DNA"/>
</dbReference>
<feature type="compositionally biased region" description="Acidic residues" evidence="3">
    <location>
        <begin position="218"/>
        <end position="233"/>
    </location>
</feature>
<feature type="region of interest" description="Disordered" evidence="3">
    <location>
        <begin position="455"/>
        <end position="496"/>
    </location>
</feature>
<evidence type="ECO:0000259" key="4">
    <source>
        <dbReference type="PROSITE" id="PS50053"/>
    </source>
</evidence>
<dbReference type="GO" id="GO:0051123">
    <property type="term" value="P:RNA polymerase II preinitiation complex assembly"/>
    <property type="evidence" value="ECO:0007669"/>
    <property type="project" value="TreeGrafter"/>
</dbReference>
<dbReference type="CDD" id="cd17064">
    <property type="entry name" value="Ubl_TAFs_like"/>
    <property type="match status" value="1"/>
</dbReference>
<evidence type="ECO:0000256" key="1">
    <source>
        <dbReference type="ARBA" id="ARBA00004123"/>
    </source>
</evidence>
<feature type="region of interest" description="Disordered" evidence="3">
    <location>
        <begin position="394"/>
        <end position="416"/>
    </location>
</feature>
<keyword evidence="6" id="KW-1185">Reference proteome</keyword>
<protein>
    <recommendedName>
        <fullName evidence="4">Ubiquitin-like domain-containing protein</fullName>
    </recommendedName>
</protein>
<dbReference type="Pfam" id="PF12157">
    <property type="entry name" value="DUF3591"/>
    <property type="match status" value="3"/>
</dbReference>
<dbReference type="FunFam" id="3.10.20.90:FF:000223">
    <property type="entry name" value="Transcription initiation factor TFIID subunit 1"/>
    <property type="match status" value="1"/>
</dbReference>
<dbReference type="InterPro" id="IPR040240">
    <property type="entry name" value="TAF1"/>
</dbReference>
<feature type="region of interest" description="Disordered" evidence="3">
    <location>
        <begin position="638"/>
        <end position="662"/>
    </location>
</feature>
<evidence type="ECO:0000313" key="5">
    <source>
        <dbReference type="EMBL" id="KAK3001291.1"/>
    </source>
</evidence>
<evidence type="ECO:0000256" key="3">
    <source>
        <dbReference type="SAM" id="MobiDB-lite"/>
    </source>
</evidence>
<dbReference type="InterPro" id="IPR029071">
    <property type="entry name" value="Ubiquitin-like_domsf"/>
</dbReference>
<dbReference type="Proteomes" id="UP001188597">
    <property type="component" value="Unassembled WGS sequence"/>
</dbReference>
<dbReference type="Gene3D" id="3.10.20.90">
    <property type="entry name" value="Phosphatidylinositol 3-kinase Catalytic Subunit, Chain A, domain 1"/>
    <property type="match status" value="1"/>
</dbReference>
<feature type="region of interest" description="Disordered" evidence="3">
    <location>
        <begin position="218"/>
        <end position="245"/>
    </location>
</feature>
<feature type="compositionally biased region" description="Basic and acidic residues" evidence="3">
    <location>
        <begin position="403"/>
        <end position="416"/>
    </location>
</feature>